<dbReference type="SUPFAM" id="SSF53335">
    <property type="entry name" value="S-adenosyl-L-methionine-dependent methyltransferases"/>
    <property type="match status" value="1"/>
</dbReference>
<gene>
    <name evidence="10" type="ORF">GSLYS_00010291001</name>
</gene>
<keyword evidence="4 7" id="KW-0808">Transferase</keyword>
<dbReference type="PROSITE" id="PS51614">
    <property type="entry name" value="SAM_MT_ADRIFT"/>
    <property type="match status" value="1"/>
</dbReference>
<evidence type="ECO:0000256" key="6">
    <source>
        <dbReference type="ARBA" id="ARBA00049477"/>
    </source>
</evidence>
<evidence type="ECO:0000256" key="4">
    <source>
        <dbReference type="ARBA" id="ARBA00022679"/>
    </source>
</evidence>
<keyword evidence="5 7" id="KW-0949">S-adenosyl-L-methionine</keyword>
<dbReference type="InterPro" id="IPR002877">
    <property type="entry name" value="RNA_MeTrfase_FtsJ_dom"/>
</dbReference>
<protein>
    <recommendedName>
        <fullName evidence="2">Cap-specific mRNA (nucleoside-2'-O-)-methyltransferase 2</fullName>
        <ecNumber evidence="1">2.1.1.296</ecNumber>
    </recommendedName>
</protein>
<dbReference type="InterPro" id="IPR050851">
    <property type="entry name" value="mRNA_Cap_2O-Ribose_MeTrfase"/>
</dbReference>
<feature type="non-terminal residue" evidence="10">
    <location>
        <position position="812"/>
    </location>
</feature>
<dbReference type="PANTHER" id="PTHR16121">
    <property type="entry name" value="CAP-SPECIFIC MRNA (NUCLEOSIDE-2'-O-)-METHYLTRANSFERASE 1-RELATED"/>
    <property type="match status" value="1"/>
</dbReference>
<evidence type="ECO:0000256" key="3">
    <source>
        <dbReference type="ARBA" id="ARBA00022603"/>
    </source>
</evidence>
<dbReference type="GO" id="GO:0006370">
    <property type="term" value="P:7-methylguanosine mRNA capping"/>
    <property type="evidence" value="ECO:0007669"/>
    <property type="project" value="TreeGrafter"/>
</dbReference>
<evidence type="ECO:0000256" key="7">
    <source>
        <dbReference type="PROSITE-ProRule" id="PRU00946"/>
    </source>
</evidence>
<evidence type="ECO:0000259" key="9">
    <source>
        <dbReference type="PROSITE" id="PS51614"/>
    </source>
</evidence>
<proteinExistence type="predicted"/>
<dbReference type="Proteomes" id="UP001497497">
    <property type="component" value="Unassembled WGS sequence"/>
</dbReference>
<evidence type="ECO:0000256" key="2">
    <source>
        <dbReference type="ARBA" id="ARBA00021134"/>
    </source>
</evidence>
<feature type="non-terminal residue" evidence="10">
    <location>
        <position position="1"/>
    </location>
</feature>
<dbReference type="GO" id="GO:0032259">
    <property type="term" value="P:methylation"/>
    <property type="evidence" value="ECO:0007669"/>
    <property type="project" value="UniProtKB-KW"/>
</dbReference>
<feature type="active site" description="Proton acceptor" evidence="7">
    <location>
        <position position="332"/>
    </location>
</feature>
<comment type="caution">
    <text evidence="10">The sequence shown here is derived from an EMBL/GenBank/DDBJ whole genome shotgun (WGS) entry which is preliminary data.</text>
</comment>
<dbReference type="InterPro" id="IPR025807">
    <property type="entry name" value="Adrift-typ_MeTrfase"/>
</dbReference>
<dbReference type="Gene3D" id="3.40.50.12760">
    <property type="match status" value="1"/>
</dbReference>
<keyword evidence="11" id="KW-1185">Reference proteome</keyword>
<dbReference type="GO" id="GO:0004483">
    <property type="term" value="F:methyltransferase cap1 activity"/>
    <property type="evidence" value="ECO:0007669"/>
    <property type="project" value="TreeGrafter"/>
</dbReference>
<evidence type="ECO:0000256" key="1">
    <source>
        <dbReference type="ARBA" id="ARBA00012770"/>
    </source>
</evidence>
<dbReference type="PANTHER" id="PTHR16121:SF2">
    <property type="entry name" value="CAP-SPECIFIC MRNA (NUCLEOSIDE-2'-O-)-METHYLTRANSFERASE 2"/>
    <property type="match status" value="1"/>
</dbReference>
<feature type="binding site" evidence="7">
    <location>
        <position position="292"/>
    </location>
    <ligand>
        <name>S-adenosyl-L-methionine</name>
        <dbReference type="ChEBI" id="CHEBI:59789"/>
    </ligand>
</feature>
<dbReference type="EMBL" id="CAXITT010000228">
    <property type="protein sequence ID" value="CAL1536378.1"/>
    <property type="molecule type" value="Genomic_DNA"/>
</dbReference>
<accession>A0AAV2HWA5</accession>
<dbReference type="GO" id="GO:0120550">
    <property type="term" value="F:methyltransferase cap2 activity"/>
    <property type="evidence" value="ECO:0007669"/>
    <property type="project" value="UniProtKB-EC"/>
</dbReference>
<reference evidence="10 11" key="1">
    <citation type="submission" date="2024-04" db="EMBL/GenBank/DDBJ databases">
        <authorList>
            <consortium name="Genoscope - CEA"/>
            <person name="William W."/>
        </authorList>
    </citation>
    <scope>NUCLEOTIDE SEQUENCE [LARGE SCALE GENOMIC DNA]</scope>
</reference>
<feature type="domain" description="Adrift-type SAM-dependent 2'-O-MTase" evidence="9">
    <location>
        <begin position="166"/>
        <end position="379"/>
    </location>
</feature>
<keyword evidence="3 7" id="KW-0489">Methyltransferase</keyword>
<dbReference type="AlphaFoldDB" id="A0AAV2HWA5"/>
<evidence type="ECO:0000256" key="5">
    <source>
        <dbReference type="ARBA" id="ARBA00022691"/>
    </source>
</evidence>
<feature type="region of interest" description="Disordered" evidence="8">
    <location>
        <begin position="29"/>
        <end position="63"/>
    </location>
</feature>
<feature type="binding site" evidence="7">
    <location>
        <position position="219"/>
    </location>
    <ligand>
        <name>S-adenosyl-L-methionine</name>
        <dbReference type="ChEBI" id="CHEBI:59789"/>
    </ligand>
</feature>
<evidence type="ECO:0000313" key="10">
    <source>
        <dbReference type="EMBL" id="CAL1536378.1"/>
    </source>
</evidence>
<organism evidence="10 11">
    <name type="scientific">Lymnaea stagnalis</name>
    <name type="common">Great pond snail</name>
    <name type="synonym">Helix stagnalis</name>
    <dbReference type="NCBI Taxonomy" id="6523"/>
    <lineage>
        <taxon>Eukaryota</taxon>
        <taxon>Metazoa</taxon>
        <taxon>Spiralia</taxon>
        <taxon>Lophotrochozoa</taxon>
        <taxon>Mollusca</taxon>
        <taxon>Gastropoda</taxon>
        <taxon>Heterobranchia</taxon>
        <taxon>Euthyneura</taxon>
        <taxon>Panpulmonata</taxon>
        <taxon>Hygrophila</taxon>
        <taxon>Lymnaeoidea</taxon>
        <taxon>Lymnaeidae</taxon>
        <taxon>Lymnaea</taxon>
    </lineage>
</organism>
<dbReference type="GO" id="GO:0005634">
    <property type="term" value="C:nucleus"/>
    <property type="evidence" value="ECO:0007669"/>
    <property type="project" value="UniProtKB-ARBA"/>
</dbReference>
<evidence type="ECO:0000256" key="8">
    <source>
        <dbReference type="SAM" id="MobiDB-lite"/>
    </source>
</evidence>
<comment type="catalytic activity">
    <reaction evidence="6">
        <text>a 5'-end (N(7)-methyl 5'-triphosphoguanosine)-(2'-O-methyl-ribonucleoside)-(ribonucleotide) in mRNA + S-adenosyl-L-methionine = a 5'-end (N(7)-methyl 5'-triphosphoguanosine)-(2'-O-methyl-ribonucleoside)-(2'-O-methyl-ribonucleotide) in mRNA + S-adenosyl-L-homocysteine + H(+)</text>
        <dbReference type="Rhea" id="RHEA:67024"/>
        <dbReference type="Rhea" id="RHEA-COMP:17169"/>
        <dbReference type="Rhea" id="RHEA-COMP:17170"/>
        <dbReference type="ChEBI" id="CHEBI:15378"/>
        <dbReference type="ChEBI" id="CHEBI:57856"/>
        <dbReference type="ChEBI" id="CHEBI:59789"/>
        <dbReference type="ChEBI" id="CHEBI:167612"/>
        <dbReference type="ChEBI" id="CHEBI:167614"/>
        <dbReference type="EC" id="2.1.1.296"/>
    </reaction>
</comment>
<dbReference type="GO" id="GO:0005737">
    <property type="term" value="C:cytoplasm"/>
    <property type="evidence" value="ECO:0007669"/>
    <property type="project" value="TreeGrafter"/>
</dbReference>
<dbReference type="EC" id="2.1.1.296" evidence="1"/>
<dbReference type="Pfam" id="PF01728">
    <property type="entry name" value="FtsJ"/>
    <property type="match status" value="1"/>
</dbReference>
<name>A0AAV2HWA5_LYMST</name>
<sequence>SFSFLDGIQRRGLKCKSFLATAHQHTYKNSTAHQHSYKNKMPKRRWKPGYSPTSSWRAQTCPPDLPQKEVEDVQNLFKKVFKFSAVSVKVTGNVADSSDMLESWIGGDPEVLEDIPNDSELQAQKKELNKIKDKLSSKDIEDWHTHTTKCNIAASVIPHVKNLGVEMCTQAWVKFYEILNKHPIVPRGNFLSLHLCEAPGAFVTSLNHFLQQRDHVVSWDWRATTLNPYFESNSMEEMIADDRLIRHTYSQWFFGKNGSGDITHDSYVHDLFRYIDRVKKDQELELLLVTADGSKDCQINPAEQEALVSRLHYCEMIAACLTLAKHGCFVLKVFTLFEPASVALVFLLNVLFSEVIASKPSTSKSGNSEIYLVCRDYKKNVKEETLWKLLDLTVYSEKAGTISFKQELPVTFLQEHRECCQRFSQWQIATIENNIQLYEGAGPDAYHQLHVKQDYALNLFLQKTKLYQSRYVKRIAKINRDDSAFYIPNLSGRQLHAHSNWQHKVLKGTFDLRQNTNSKSWLERVELMEVRDISSPDLTLQCQHPLEQYEVIEWTDIEKGSPFSLILNSRLCDVTLMNDLNMLLKNPEFNKCRQDEFVQHAECIGKMVSDIVLNFMTPGARGAPSCQKQIIFWDEDVADETSLVYKSVMSNIKNRVFLSRVKSAEELESVARSQKSCFTVFCNVSLLCDDNSRGEPESYFEELRARRKMVQRIAAVLRHLHQGCQLILLTSTVLTRLSAGLLYILARSFNTTYISSQANLWLHQVVVFDNCLGGCPVLEKHLTEVEELMGAESSQEPASDYVMEVVPFSSLL</sequence>
<evidence type="ECO:0000313" key="11">
    <source>
        <dbReference type="Proteomes" id="UP001497497"/>
    </source>
</evidence>
<feature type="binding site" evidence="7">
    <location>
        <position position="200"/>
    </location>
    <ligand>
        <name>S-adenosyl-L-methionine</name>
        <dbReference type="ChEBI" id="CHEBI:59789"/>
    </ligand>
</feature>
<dbReference type="InterPro" id="IPR029063">
    <property type="entry name" value="SAM-dependent_MTases_sf"/>
</dbReference>
<feature type="compositionally biased region" description="Basic residues" evidence="8">
    <location>
        <begin position="35"/>
        <end position="47"/>
    </location>
</feature>